<evidence type="ECO:0000313" key="2">
    <source>
        <dbReference type="Proteomes" id="UP001165667"/>
    </source>
</evidence>
<dbReference type="Proteomes" id="UP001165667">
    <property type="component" value="Unassembled WGS sequence"/>
</dbReference>
<accession>A0AA42CI69</accession>
<reference evidence="1" key="1">
    <citation type="submission" date="2022-05" db="EMBL/GenBank/DDBJ databases">
        <authorList>
            <person name="Pankratov T."/>
        </authorList>
    </citation>
    <scope>NUCLEOTIDE SEQUENCE</scope>
    <source>
        <strain evidence="1">BP6-180914</strain>
    </source>
</reference>
<evidence type="ECO:0000313" key="1">
    <source>
        <dbReference type="EMBL" id="MCW6508044.1"/>
    </source>
</evidence>
<dbReference type="RefSeq" id="WP_282584397.1">
    <property type="nucleotide sequence ID" value="NZ_JAMOIM010000004.1"/>
</dbReference>
<dbReference type="AlphaFoldDB" id="A0AA42CI69"/>
<name>A0AA42CI69_9HYPH</name>
<gene>
    <name evidence="1" type="ORF">M8523_08420</name>
</gene>
<keyword evidence="2" id="KW-1185">Reference proteome</keyword>
<comment type="caution">
    <text evidence="1">The sequence shown here is derived from an EMBL/GenBank/DDBJ whole genome shotgun (WGS) entry which is preliminary data.</text>
</comment>
<dbReference type="EMBL" id="JAMOIM010000004">
    <property type="protein sequence ID" value="MCW6508044.1"/>
    <property type="molecule type" value="Genomic_DNA"/>
</dbReference>
<proteinExistence type="predicted"/>
<sequence>MAGAFNIPQGQGLAIVDFTFSGGSRYFNGLGRLAPADRFQRGDVSDYVEYGVTDWLMAIVRPDLTVVSLHGQPSGQYAGLGTSEAGAQLRLLAFGPAVLAAQGTFRLPGSTDRRDPALVGQTSHDADLRGLFGVSFALGDWPAFLDAQMAYRFRDGAAPDELHADLTLGVRPRADIMVLLQAFNTTGLAPGTPWFPRQEYTHVELSGVYDLGPVWSVQLGVFTTVLGRQTLRERGVTSAVWHRF</sequence>
<protein>
    <submittedName>
        <fullName evidence="1">Uncharacterized protein</fullName>
    </submittedName>
</protein>
<organism evidence="1 2">
    <name type="scientific">Lichenifustis flavocetrariae</name>
    <dbReference type="NCBI Taxonomy" id="2949735"/>
    <lineage>
        <taxon>Bacteria</taxon>
        <taxon>Pseudomonadati</taxon>
        <taxon>Pseudomonadota</taxon>
        <taxon>Alphaproteobacteria</taxon>
        <taxon>Hyphomicrobiales</taxon>
        <taxon>Lichenihabitantaceae</taxon>
        <taxon>Lichenifustis</taxon>
    </lineage>
</organism>